<proteinExistence type="predicted"/>
<dbReference type="Proteomes" id="UP001305815">
    <property type="component" value="Chromosome"/>
</dbReference>
<accession>A0ABM8I512</accession>
<organism evidence="1 2">
    <name type="scientific">Claveliimonas bilis</name>
    <dbReference type="NCBI Taxonomy" id="3028070"/>
    <lineage>
        <taxon>Bacteria</taxon>
        <taxon>Bacillati</taxon>
        <taxon>Bacillota</taxon>
        <taxon>Clostridia</taxon>
        <taxon>Lachnospirales</taxon>
        <taxon>Lachnospiraceae</taxon>
        <taxon>Claveliimonas</taxon>
    </lineage>
</organism>
<sequence length="121" mass="13548">MEKRQLFPDCIFVETTDPAALSEQLEPCRKFLQTSEEGGLLWAVPADAEEFLKKLCGNEHHLCMSQGYIRDGITHVIHGPLVGMERRIRKIDRHKRTANVEMPAGGLGTFLQAGLEITSKS</sequence>
<keyword evidence="2" id="KW-1185">Reference proteome</keyword>
<reference evidence="2" key="1">
    <citation type="journal article" date="2023" name="Int. J. Syst. Evol. Microbiol.">
        <title>Claveliimonas bilis gen. nov., sp. nov., deoxycholic acid-producing bacteria isolated from human faeces, and reclassification of Sellimonas monacensis Zenner et al. 2021 as Claveliimonas monacensis comb. nov.</title>
        <authorList>
            <person name="Hisatomi A."/>
            <person name="Kastawa N.W.E.P.G."/>
            <person name="Song I."/>
            <person name="Ohkuma M."/>
            <person name="Fukiya S."/>
            <person name="Sakamoto M."/>
        </authorList>
    </citation>
    <scope>NUCLEOTIDE SEQUENCE [LARGE SCALE GENOMIC DNA]</scope>
    <source>
        <strain evidence="2">12BBH14</strain>
    </source>
</reference>
<evidence type="ECO:0000313" key="2">
    <source>
        <dbReference type="Proteomes" id="UP001305815"/>
    </source>
</evidence>
<dbReference type="EMBL" id="AP027742">
    <property type="protein sequence ID" value="BDZ78162.1"/>
    <property type="molecule type" value="Genomic_DNA"/>
</dbReference>
<evidence type="ECO:0000313" key="1">
    <source>
        <dbReference type="EMBL" id="BDZ78162.1"/>
    </source>
</evidence>
<protein>
    <submittedName>
        <fullName evidence="1">Uncharacterized protein</fullName>
    </submittedName>
</protein>
<name>A0ABM8I512_9FIRM</name>
<gene>
    <name evidence="1" type="ORF">Lac1_23450</name>
</gene>
<dbReference type="RefSeq" id="WP_331490081.1">
    <property type="nucleotide sequence ID" value="NZ_AP027742.1"/>
</dbReference>